<keyword evidence="3" id="KW-0862">Zinc</keyword>
<feature type="compositionally biased region" description="Polar residues" evidence="4">
    <location>
        <begin position="30"/>
        <end position="43"/>
    </location>
</feature>
<evidence type="ECO:0000259" key="5">
    <source>
        <dbReference type="PROSITE" id="PS01358"/>
    </source>
</evidence>
<gene>
    <name evidence="6" type="primary">mdm2-L</name>
    <name evidence="6" type="ORF">Hamer_G022421</name>
</gene>
<dbReference type="Proteomes" id="UP000747542">
    <property type="component" value="Unassembled WGS sequence"/>
</dbReference>
<accession>A0A8J5JKC3</accession>
<feature type="region of interest" description="Disordered" evidence="4">
    <location>
        <begin position="418"/>
        <end position="499"/>
    </location>
</feature>
<comment type="caution">
    <text evidence="6">The sequence shown here is derived from an EMBL/GenBank/DDBJ whole genome shotgun (WGS) entry which is preliminary data.</text>
</comment>
<dbReference type="Gene3D" id="2.30.30.380">
    <property type="entry name" value="Zn-finger domain of Sec23/24"/>
    <property type="match status" value="1"/>
</dbReference>
<protein>
    <submittedName>
        <fullName evidence="6">E3 ubiquitin-protein ligase Mdm2-like</fullName>
    </submittedName>
</protein>
<feature type="compositionally biased region" description="Basic residues" evidence="4">
    <location>
        <begin position="418"/>
        <end position="431"/>
    </location>
</feature>
<feature type="region of interest" description="Disordered" evidence="4">
    <location>
        <begin position="1"/>
        <end position="75"/>
    </location>
</feature>
<dbReference type="EMBL" id="JAHLQT010032177">
    <property type="protein sequence ID" value="KAG7159807.1"/>
    <property type="molecule type" value="Genomic_DNA"/>
</dbReference>
<dbReference type="InterPro" id="IPR036885">
    <property type="entry name" value="SWIB_MDM2_dom_sf"/>
</dbReference>
<feature type="compositionally biased region" description="Polar residues" evidence="4">
    <location>
        <begin position="470"/>
        <end position="484"/>
    </location>
</feature>
<evidence type="ECO:0000313" key="6">
    <source>
        <dbReference type="EMBL" id="KAG7159807.1"/>
    </source>
</evidence>
<reference evidence="6" key="1">
    <citation type="journal article" date="2021" name="Sci. Adv.">
        <title>The American lobster genome reveals insights on longevity, neural, and immune adaptations.</title>
        <authorList>
            <person name="Polinski J.M."/>
            <person name="Zimin A.V."/>
            <person name="Clark K.F."/>
            <person name="Kohn A.B."/>
            <person name="Sadowski N."/>
            <person name="Timp W."/>
            <person name="Ptitsyn A."/>
            <person name="Khanna P."/>
            <person name="Romanova D.Y."/>
            <person name="Williams P."/>
            <person name="Greenwood S.J."/>
            <person name="Moroz L.L."/>
            <person name="Walt D.R."/>
            <person name="Bodnar A.G."/>
        </authorList>
    </citation>
    <scope>NUCLEOTIDE SEQUENCE</scope>
    <source>
        <strain evidence="6">GMGI-L3</strain>
    </source>
</reference>
<sequence>MKEYKKDTILSKGKQLPSPAKQEECKENSTIDPSSQPSGTSCRNVEKLSVEEKDNTSNVKQPGETHSHLQGNPNTGDIQKCDTLVAPAPIPLFHLSSCLRETFAAVGATHKPYPFREILTLLKTYLYSKRHLFDPNDILYVNCGNDPLGGALGVERFHFNEAKLLVARNILPVQSNPQKHISTCGPTWVKPLPVPASGSSTQERLIDCDSRNDVKYSHVPTARIDTRLELDNANDKTAVPSSDNCLPTTSKTSELGSSAGTCLDLKISQDMQASLSTSPVAGPSRLTAEETASYSKGCPTSGFPSRLVIPSVPESGTDSESAYSCQGYETALCHNTEYEETDDVGVAVLAFHALYESERDFWPDSDTEDESTDDPELVGERWPCLSCGQKNKPFVRYCSKCWHLRKNWLPERPKKCRRRKPRFKNKHKKHKTEAEVPDEQVPTPNRASGNLSKDLENSNSHPPFKDNEQRQSTSDPSGSLTDLSQEVEDDDDLPDVYPSIQSTSTLQTYTKGKSLIRSLGSYQDFSNKLQIEKSPHCQVTATSNSLEGKSER</sequence>
<evidence type="ECO:0000256" key="1">
    <source>
        <dbReference type="ARBA" id="ARBA00022723"/>
    </source>
</evidence>
<dbReference type="PROSITE" id="PS01358">
    <property type="entry name" value="ZF_RANBP2_1"/>
    <property type="match status" value="1"/>
</dbReference>
<evidence type="ECO:0000256" key="3">
    <source>
        <dbReference type="ARBA" id="ARBA00022833"/>
    </source>
</evidence>
<dbReference type="Gene3D" id="1.10.245.10">
    <property type="entry name" value="SWIB/MDM2 domain"/>
    <property type="match status" value="1"/>
</dbReference>
<dbReference type="InterPro" id="IPR001876">
    <property type="entry name" value="Znf_RanBP2"/>
</dbReference>
<feature type="compositionally biased region" description="Acidic residues" evidence="4">
    <location>
        <begin position="485"/>
        <end position="494"/>
    </location>
</feature>
<keyword evidence="2" id="KW-0863">Zinc-finger</keyword>
<dbReference type="SUPFAM" id="SSF90209">
    <property type="entry name" value="Ran binding protein zinc finger-like"/>
    <property type="match status" value="1"/>
</dbReference>
<evidence type="ECO:0000313" key="7">
    <source>
        <dbReference type="Proteomes" id="UP000747542"/>
    </source>
</evidence>
<feature type="domain" description="RanBP2-type" evidence="5">
    <location>
        <begin position="382"/>
        <end position="401"/>
    </location>
</feature>
<feature type="compositionally biased region" description="Polar residues" evidence="4">
    <location>
        <begin position="442"/>
        <end position="461"/>
    </location>
</feature>
<dbReference type="GO" id="GO:0008270">
    <property type="term" value="F:zinc ion binding"/>
    <property type="evidence" value="ECO:0007669"/>
    <property type="project" value="UniProtKB-KW"/>
</dbReference>
<feature type="non-terminal residue" evidence="6">
    <location>
        <position position="552"/>
    </location>
</feature>
<organism evidence="6 7">
    <name type="scientific">Homarus americanus</name>
    <name type="common">American lobster</name>
    <dbReference type="NCBI Taxonomy" id="6706"/>
    <lineage>
        <taxon>Eukaryota</taxon>
        <taxon>Metazoa</taxon>
        <taxon>Ecdysozoa</taxon>
        <taxon>Arthropoda</taxon>
        <taxon>Crustacea</taxon>
        <taxon>Multicrustacea</taxon>
        <taxon>Malacostraca</taxon>
        <taxon>Eumalacostraca</taxon>
        <taxon>Eucarida</taxon>
        <taxon>Decapoda</taxon>
        <taxon>Pleocyemata</taxon>
        <taxon>Astacidea</taxon>
        <taxon>Nephropoidea</taxon>
        <taxon>Nephropidae</taxon>
        <taxon>Homarus</taxon>
    </lineage>
</organism>
<name>A0A8J5JKC3_HOMAM</name>
<feature type="compositionally biased region" description="Basic and acidic residues" evidence="4">
    <location>
        <begin position="44"/>
        <end position="55"/>
    </location>
</feature>
<dbReference type="AlphaFoldDB" id="A0A8J5JKC3"/>
<proteinExistence type="predicted"/>
<evidence type="ECO:0000256" key="4">
    <source>
        <dbReference type="SAM" id="MobiDB-lite"/>
    </source>
</evidence>
<keyword evidence="1" id="KW-0479">Metal-binding</keyword>
<dbReference type="InterPro" id="IPR036443">
    <property type="entry name" value="Znf_RanBP2_sf"/>
</dbReference>
<dbReference type="SUPFAM" id="SSF47592">
    <property type="entry name" value="SWIB/MDM2 domain"/>
    <property type="match status" value="1"/>
</dbReference>
<evidence type="ECO:0000256" key="2">
    <source>
        <dbReference type="ARBA" id="ARBA00022771"/>
    </source>
</evidence>
<keyword evidence="7" id="KW-1185">Reference proteome</keyword>